<protein>
    <submittedName>
        <fullName evidence="1">Copper chaperone PCu(A)C</fullName>
    </submittedName>
</protein>
<dbReference type="EMBL" id="QWLB01000017">
    <property type="protein sequence ID" value="RIH92558.1"/>
    <property type="molecule type" value="Genomic_DNA"/>
</dbReference>
<proteinExistence type="predicted"/>
<gene>
    <name evidence="1" type="ORF">Mgrana_01458</name>
</gene>
<evidence type="ECO:0000313" key="1">
    <source>
        <dbReference type="EMBL" id="RIH92558.1"/>
    </source>
</evidence>
<sequence>MGWMRTLVVVLFAGLALAQPTLRLEEGWVRRVPGNITAAYMVLYNPTDQPLKIVGASTPIATRVEFHQTTQAGQEDHLDLSAMRRVEALTVPARGRLKILPGGYHLMLYGLREKNPQPLAEGQKVPITLRLEGGASLTFTLTAQMR</sequence>
<dbReference type="SUPFAM" id="SSF110087">
    <property type="entry name" value="DR1885-like metal-binding protein"/>
    <property type="match status" value="1"/>
</dbReference>
<accession>A0A399F8J4</accession>
<dbReference type="PANTHER" id="PTHR36302">
    <property type="entry name" value="BLR7088 PROTEIN"/>
    <property type="match status" value="1"/>
</dbReference>
<keyword evidence="2" id="KW-1185">Reference proteome</keyword>
<dbReference type="InterPro" id="IPR036182">
    <property type="entry name" value="PCuAC_sf"/>
</dbReference>
<dbReference type="Gene3D" id="2.60.40.1890">
    <property type="entry name" value="PCu(A)C copper chaperone"/>
    <property type="match status" value="1"/>
</dbReference>
<comment type="caution">
    <text evidence="1">The sequence shown here is derived from an EMBL/GenBank/DDBJ whole genome shotgun (WGS) entry which is preliminary data.</text>
</comment>
<evidence type="ECO:0000313" key="2">
    <source>
        <dbReference type="Proteomes" id="UP000266178"/>
    </source>
</evidence>
<organism evidence="1 2">
    <name type="scientific">Meiothermus granaticius NBRC 107808</name>
    <dbReference type="NCBI Taxonomy" id="1227551"/>
    <lineage>
        <taxon>Bacteria</taxon>
        <taxon>Thermotogati</taxon>
        <taxon>Deinococcota</taxon>
        <taxon>Deinococci</taxon>
        <taxon>Thermales</taxon>
        <taxon>Thermaceae</taxon>
        <taxon>Meiothermus</taxon>
    </lineage>
</organism>
<dbReference type="Pfam" id="PF04314">
    <property type="entry name" value="PCuAC"/>
    <property type="match status" value="1"/>
</dbReference>
<dbReference type="AlphaFoldDB" id="A0A399F8J4"/>
<name>A0A399F8J4_9DEIN</name>
<dbReference type="Proteomes" id="UP000266178">
    <property type="component" value="Unassembled WGS sequence"/>
</dbReference>
<dbReference type="InterPro" id="IPR058248">
    <property type="entry name" value="Lxx211020-like"/>
</dbReference>
<reference evidence="1 2" key="1">
    <citation type="submission" date="2018-08" db="EMBL/GenBank/DDBJ databases">
        <title>Meiothermus granaticius genome AF-68 sequencing project.</title>
        <authorList>
            <person name="Da Costa M.S."/>
            <person name="Albuquerque L."/>
            <person name="Raposo P."/>
            <person name="Froufe H.J.C."/>
            <person name="Barroso C.S."/>
            <person name="Egas C."/>
        </authorList>
    </citation>
    <scope>NUCLEOTIDE SEQUENCE [LARGE SCALE GENOMIC DNA]</scope>
    <source>
        <strain evidence="1 2">AF-68</strain>
    </source>
</reference>
<dbReference type="OrthoDB" id="9796962at2"/>
<dbReference type="PANTHER" id="PTHR36302:SF1">
    <property type="entry name" value="COPPER CHAPERONE PCU(A)C"/>
    <property type="match status" value="1"/>
</dbReference>
<dbReference type="InterPro" id="IPR007410">
    <property type="entry name" value="LpqE-like"/>
</dbReference>